<comment type="similarity">
    <text evidence="1">Belongs to the Cyclase 1 superfamily.</text>
</comment>
<dbReference type="AlphaFoldDB" id="A0A6A6RBZ6"/>
<dbReference type="EMBL" id="MU004182">
    <property type="protein sequence ID" value="KAF2501240.1"/>
    <property type="molecule type" value="Genomic_DNA"/>
</dbReference>
<dbReference type="InterPro" id="IPR037175">
    <property type="entry name" value="KFase_sf"/>
</dbReference>
<dbReference type="SUPFAM" id="SSF102198">
    <property type="entry name" value="Putative cyclase"/>
    <property type="match status" value="1"/>
</dbReference>
<reference evidence="2" key="1">
    <citation type="journal article" date="2020" name="Stud. Mycol.">
        <title>101 Dothideomycetes genomes: a test case for predicting lifestyles and emergence of pathogens.</title>
        <authorList>
            <person name="Haridas S."/>
            <person name="Albert R."/>
            <person name="Binder M."/>
            <person name="Bloem J."/>
            <person name="Labutti K."/>
            <person name="Salamov A."/>
            <person name="Andreopoulos B."/>
            <person name="Baker S."/>
            <person name="Barry K."/>
            <person name="Bills G."/>
            <person name="Bluhm B."/>
            <person name="Cannon C."/>
            <person name="Castanera R."/>
            <person name="Culley D."/>
            <person name="Daum C."/>
            <person name="Ezra D."/>
            <person name="Gonzalez J."/>
            <person name="Henrissat B."/>
            <person name="Kuo A."/>
            <person name="Liang C."/>
            <person name="Lipzen A."/>
            <person name="Lutzoni F."/>
            <person name="Magnuson J."/>
            <person name="Mondo S."/>
            <person name="Nolan M."/>
            <person name="Ohm R."/>
            <person name="Pangilinan J."/>
            <person name="Park H.-J."/>
            <person name="Ramirez L."/>
            <person name="Alfaro M."/>
            <person name="Sun H."/>
            <person name="Tritt A."/>
            <person name="Yoshinaga Y."/>
            <person name="Zwiers L.-H."/>
            <person name="Turgeon B."/>
            <person name="Goodwin S."/>
            <person name="Spatafora J."/>
            <person name="Crous P."/>
            <person name="Grigoriev I."/>
        </authorList>
    </citation>
    <scope>NUCLEOTIDE SEQUENCE</scope>
    <source>
        <strain evidence="2">CBS 269.34</strain>
    </source>
</reference>
<dbReference type="GO" id="GO:0004061">
    <property type="term" value="F:arylformamidase activity"/>
    <property type="evidence" value="ECO:0007669"/>
    <property type="project" value="InterPro"/>
</dbReference>
<dbReference type="Gene3D" id="3.50.30.50">
    <property type="entry name" value="Putative cyclase"/>
    <property type="match status" value="1"/>
</dbReference>
<gene>
    <name evidence="2" type="ORF">BU16DRAFT_546554</name>
</gene>
<dbReference type="PANTHER" id="PTHR34861:SF11">
    <property type="entry name" value="CYCLASE"/>
    <property type="match status" value="1"/>
</dbReference>
<protein>
    <recommendedName>
        <fullName evidence="4">Cyclase</fullName>
    </recommendedName>
</protein>
<evidence type="ECO:0000313" key="3">
    <source>
        <dbReference type="Proteomes" id="UP000799750"/>
    </source>
</evidence>
<dbReference type="OrthoDB" id="5396at2759"/>
<dbReference type="Pfam" id="PF04199">
    <property type="entry name" value="Cyclase"/>
    <property type="match status" value="1"/>
</dbReference>
<name>A0A6A6RBZ6_9PEZI</name>
<dbReference type="InterPro" id="IPR007325">
    <property type="entry name" value="KFase/CYL"/>
</dbReference>
<keyword evidence="3" id="KW-1185">Reference proteome</keyword>
<evidence type="ECO:0000256" key="1">
    <source>
        <dbReference type="ARBA" id="ARBA00007865"/>
    </source>
</evidence>
<dbReference type="Proteomes" id="UP000799750">
    <property type="component" value="Unassembled WGS sequence"/>
</dbReference>
<accession>A0A6A6RBZ6</accession>
<proteinExistence type="inferred from homology"/>
<dbReference type="GO" id="GO:0019441">
    <property type="term" value="P:L-tryptophan catabolic process to kynurenine"/>
    <property type="evidence" value="ECO:0007669"/>
    <property type="project" value="InterPro"/>
</dbReference>
<sequence length="276" mass="31017">MDKLPKYSELPLKKDDPFRSAWGLYGKDDQLGFLNRLTDEVVLEAAKEIQSGKRISLNWPLDAQKDIPFFGRQTFHKHVYAKPPRTVNDDTWSFNTQSSSQWDGLRHFAYQKEAQFYNGVTMSDIHDDPASTVNGIQAVAEAQGVSFKFGDILIIRSGYMVAYNAKPRAELQSLAKIVPPTFSGVEQSEEVLEWIWENFAAVAGDQPSFECWPSQTHFLLHEVLLAGWGCPIGEMFDLEALAEHCQMTGRYTFFVTSEVCNVPGGVASPPNILAIF</sequence>
<organism evidence="2 3">
    <name type="scientific">Lophium mytilinum</name>
    <dbReference type="NCBI Taxonomy" id="390894"/>
    <lineage>
        <taxon>Eukaryota</taxon>
        <taxon>Fungi</taxon>
        <taxon>Dikarya</taxon>
        <taxon>Ascomycota</taxon>
        <taxon>Pezizomycotina</taxon>
        <taxon>Dothideomycetes</taxon>
        <taxon>Pleosporomycetidae</taxon>
        <taxon>Mytilinidiales</taxon>
        <taxon>Mytilinidiaceae</taxon>
        <taxon>Lophium</taxon>
    </lineage>
</organism>
<evidence type="ECO:0008006" key="4">
    <source>
        <dbReference type="Google" id="ProtNLM"/>
    </source>
</evidence>
<dbReference type="PANTHER" id="PTHR34861">
    <property type="match status" value="1"/>
</dbReference>
<evidence type="ECO:0000313" key="2">
    <source>
        <dbReference type="EMBL" id="KAF2501240.1"/>
    </source>
</evidence>